<keyword evidence="1" id="KW-1133">Transmembrane helix</keyword>
<protein>
    <recommendedName>
        <fullName evidence="2">DUF1468 domain-containing protein</fullName>
    </recommendedName>
</protein>
<proteinExistence type="predicted"/>
<feature type="domain" description="DUF1468" evidence="2">
    <location>
        <begin position="32"/>
        <end position="176"/>
    </location>
</feature>
<feature type="transmembrane region" description="Helical" evidence="1">
    <location>
        <begin position="29"/>
        <end position="49"/>
    </location>
</feature>
<feature type="transmembrane region" description="Helical" evidence="1">
    <location>
        <begin position="69"/>
        <end position="88"/>
    </location>
</feature>
<sequence>MSESMKDFDDGSLLEEKARQEEELALHGWDFIFSAVVIVFSIFIIAHSLTMPFSGTVGGVKTTWYESPGLLPLFIGAALLLAGIVLFVNNAKENGRTLFMERIKDVNPSGFLISGGGILTYIYIMITWYDFFLASLVFLLFYIGLYYLDEPKISSKLIKLYSAFMVLSVAIFGSGLDETINAGYEFTTDIILIVAAIAIFALFKISEKQYGAEFKRKVKVLALVSFLFPLVICPIFRYFLLVPLPKEGIVVEQVLNTTYFKYAGQKEVKEGKTLSADETAELDDAF</sequence>
<comment type="caution">
    <text evidence="3">The sequence shown here is derived from an EMBL/GenBank/DDBJ whole genome shotgun (WGS) entry which is preliminary data.</text>
</comment>
<feature type="transmembrane region" description="Helical" evidence="1">
    <location>
        <begin position="160"/>
        <end position="176"/>
    </location>
</feature>
<dbReference type="RefSeq" id="WP_272139273.1">
    <property type="nucleotide sequence ID" value="NZ_JAQLOI010000003.1"/>
</dbReference>
<dbReference type="EMBL" id="JAQLOI010000003">
    <property type="protein sequence ID" value="MDB1125501.1"/>
    <property type="molecule type" value="Genomic_DNA"/>
</dbReference>
<keyword evidence="4" id="KW-1185">Reference proteome</keyword>
<gene>
    <name evidence="3" type="ORF">PGX00_18300</name>
</gene>
<evidence type="ECO:0000313" key="3">
    <source>
        <dbReference type="EMBL" id="MDB1125501.1"/>
    </source>
</evidence>
<feature type="transmembrane region" description="Helical" evidence="1">
    <location>
        <begin position="218"/>
        <end position="240"/>
    </location>
</feature>
<keyword evidence="1" id="KW-0812">Transmembrane</keyword>
<evidence type="ECO:0000313" key="4">
    <source>
        <dbReference type="Proteomes" id="UP001210678"/>
    </source>
</evidence>
<dbReference type="Proteomes" id="UP001210678">
    <property type="component" value="Unassembled WGS sequence"/>
</dbReference>
<name>A0ABT4YV96_9VIBR</name>
<evidence type="ECO:0000259" key="2">
    <source>
        <dbReference type="Pfam" id="PF07331"/>
    </source>
</evidence>
<organism evidence="3 4">
    <name type="scientific">Vibrio algarum</name>
    <dbReference type="NCBI Taxonomy" id="3020714"/>
    <lineage>
        <taxon>Bacteria</taxon>
        <taxon>Pseudomonadati</taxon>
        <taxon>Pseudomonadota</taxon>
        <taxon>Gammaproteobacteria</taxon>
        <taxon>Vibrionales</taxon>
        <taxon>Vibrionaceae</taxon>
        <taxon>Vibrio</taxon>
    </lineage>
</organism>
<feature type="transmembrane region" description="Helical" evidence="1">
    <location>
        <begin position="109"/>
        <end position="126"/>
    </location>
</feature>
<keyword evidence="1" id="KW-0472">Membrane</keyword>
<evidence type="ECO:0000256" key="1">
    <source>
        <dbReference type="SAM" id="Phobius"/>
    </source>
</evidence>
<dbReference type="InterPro" id="IPR009936">
    <property type="entry name" value="DUF1468"/>
</dbReference>
<dbReference type="Pfam" id="PF07331">
    <property type="entry name" value="TctB"/>
    <property type="match status" value="1"/>
</dbReference>
<feature type="transmembrane region" description="Helical" evidence="1">
    <location>
        <begin position="132"/>
        <end position="148"/>
    </location>
</feature>
<feature type="transmembrane region" description="Helical" evidence="1">
    <location>
        <begin position="188"/>
        <end position="206"/>
    </location>
</feature>
<accession>A0ABT4YV96</accession>
<reference evidence="3 4" key="1">
    <citation type="submission" date="2023-01" db="EMBL/GenBank/DDBJ databases">
        <title>Vibrio sp. KJ40-1 sp.nov, isolated from marine algae.</title>
        <authorList>
            <person name="Butt M."/>
            <person name="Kim J.M.J."/>
            <person name="Jeon C.O.C."/>
        </authorList>
    </citation>
    <scope>NUCLEOTIDE SEQUENCE [LARGE SCALE GENOMIC DNA]</scope>
    <source>
        <strain evidence="3 4">KJ40-1</strain>
    </source>
</reference>